<keyword evidence="6 19" id="KW-0547">Nucleotide-binding</keyword>
<name>A0A285D0U4_9BACI</name>
<dbReference type="GO" id="GO:0009252">
    <property type="term" value="P:peptidoglycan biosynthetic process"/>
    <property type="evidence" value="ECO:0007669"/>
    <property type="project" value="UniProtKB-UniRule"/>
</dbReference>
<keyword evidence="9 19" id="KW-0573">Peptidoglycan synthesis</keyword>
<dbReference type="InterPro" id="IPR000713">
    <property type="entry name" value="Mur_ligase_N"/>
</dbReference>
<dbReference type="Pfam" id="PF01225">
    <property type="entry name" value="Mur_ligase"/>
    <property type="match status" value="1"/>
</dbReference>
<feature type="modified residue" description="N6-carboxylysine" evidence="19">
    <location>
        <position position="217"/>
    </location>
</feature>
<dbReference type="GO" id="GO:0008360">
    <property type="term" value="P:regulation of cell shape"/>
    <property type="evidence" value="ECO:0007669"/>
    <property type="project" value="UniProtKB-KW"/>
</dbReference>
<proteinExistence type="inferred from homology"/>
<dbReference type="HAMAP" id="MF_00208">
    <property type="entry name" value="MurE"/>
    <property type="match status" value="1"/>
</dbReference>
<evidence type="ECO:0000256" key="12">
    <source>
        <dbReference type="ARBA" id="ARBA00050251"/>
    </source>
</evidence>
<dbReference type="EMBL" id="OAOP01000007">
    <property type="protein sequence ID" value="SNX73434.1"/>
    <property type="molecule type" value="Genomic_DNA"/>
</dbReference>
<protein>
    <recommendedName>
        <fullName evidence="15 19">UDP-N-acetylmuramoyl-L-alanyl-D-glutamate--2,6-diaminopimelate ligase</fullName>
        <ecNumber evidence="14 19">6.3.2.13</ecNumber>
    </recommendedName>
    <alternativeName>
        <fullName evidence="16 19">Meso-A2pm-adding enzyme</fullName>
    </alternativeName>
    <alternativeName>
        <fullName evidence="17 19">Meso-diaminopimelate-adding enzyme</fullName>
    </alternativeName>
    <alternativeName>
        <fullName evidence="18 19">UDP-MurNAc-L-Ala-D-Glu:meso-diaminopimelate ligase</fullName>
    </alternativeName>
    <alternativeName>
        <fullName evidence="19">UDP-MurNAc-tripeptide synthetase</fullName>
    </alternativeName>
    <alternativeName>
        <fullName evidence="19">UDP-N-acetylmuramyl-tripeptide synthetase</fullName>
    </alternativeName>
</protein>
<dbReference type="InterPro" id="IPR036565">
    <property type="entry name" value="Mur-like_cat_sf"/>
</dbReference>
<dbReference type="SUPFAM" id="SSF53244">
    <property type="entry name" value="MurD-like peptide ligases, peptide-binding domain"/>
    <property type="match status" value="1"/>
</dbReference>
<evidence type="ECO:0000259" key="21">
    <source>
        <dbReference type="Pfam" id="PF01225"/>
    </source>
</evidence>
<comment type="function">
    <text evidence="13 19">Catalyzes the addition of meso-diaminopimelic acid to the nucleotide precursor UDP-N-acetylmuramoyl-L-alanyl-D-glutamate (UMAG) in the biosynthesis of bacterial cell-wall peptidoglycan.</text>
</comment>
<dbReference type="GO" id="GO:0000287">
    <property type="term" value="F:magnesium ion binding"/>
    <property type="evidence" value="ECO:0007669"/>
    <property type="project" value="UniProtKB-UniRule"/>
</dbReference>
<feature type="binding site" evidence="19">
    <location>
        <position position="185"/>
    </location>
    <ligand>
        <name>UDP-N-acetyl-alpha-D-muramoyl-L-alanyl-D-glutamate</name>
        <dbReference type="ChEBI" id="CHEBI:83900"/>
    </ligand>
</feature>
<dbReference type="GO" id="GO:0005524">
    <property type="term" value="F:ATP binding"/>
    <property type="evidence" value="ECO:0007669"/>
    <property type="project" value="UniProtKB-UniRule"/>
</dbReference>
<feature type="binding site" evidence="19">
    <location>
        <position position="177"/>
    </location>
    <ligand>
        <name>UDP-N-acetyl-alpha-D-muramoyl-L-alanyl-D-glutamate</name>
        <dbReference type="ChEBI" id="CHEBI:83900"/>
    </ligand>
</feature>
<evidence type="ECO:0000259" key="23">
    <source>
        <dbReference type="Pfam" id="PF08245"/>
    </source>
</evidence>
<dbReference type="Pfam" id="PF08245">
    <property type="entry name" value="Mur_ligase_M"/>
    <property type="match status" value="1"/>
</dbReference>
<feature type="binding site" evidence="19">
    <location>
        <position position="149"/>
    </location>
    <ligand>
        <name>UDP-N-acetyl-alpha-D-muramoyl-L-alanyl-D-glutamate</name>
        <dbReference type="ChEBI" id="CHEBI:83900"/>
    </ligand>
</feature>
<dbReference type="InterPro" id="IPR018109">
    <property type="entry name" value="Folylpolyglutamate_synth_CS"/>
</dbReference>
<dbReference type="OrthoDB" id="9800958at2"/>
<dbReference type="Gene3D" id="3.90.190.20">
    <property type="entry name" value="Mur ligase, C-terminal domain"/>
    <property type="match status" value="1"/>
</dbReference>
<dbReference type="InterPro" id="IPR013221">
    <property type="entry name" value="Mur_ligase_cen"/>
</dbReference>
<evidence type="ECO:0000256" key="5">
    <source>
        <dbReference type="ARBA" id="ARBA00022618"/>
    </source>
</evidence>
<dbReference type="GO" id="GO:0008765">
    <property type="term" value="F:UDP-N-acetylmuramoylalanyl-D-glutamate-2,6-diaminopimelate ligase activity"/>
    <property type="evidence" value="ECO:0007669"/>
    <property type="project" value="UniProtKB-UniRule"/>
</dbReference>
<evidence type="ECO:0000256" key="2">
    <source>
        <dbReference type="ARBA" id="ARBA00005898"/>
    </source>
</evidence>
<evidence type="ECO:0000256" key="20">
    <source>
        <dbReference type="RuleBase" id="RU004135"/>
    </source>
</evidence>
<dbReference type="InterPro" id="IPR035911">
    <property type="entry name" value="MurE/MurF_N"/>
</dbReference>
<comment type="subcellular location">
    <subcellularLocation>
        <location evidence="19 20">Cytoplasm</location>
    </subcellularLocation>
</comment>
<evidence type="ECO:0000256" key="19">
    <source>
        <dbReference type="HAMAP-Rule" id="MF_00208"/>
    </source>
</evidence>
<keyword evidence="19" id="KW-0460">Magnesium</keyword>
<feature type="short sequence motif" description="Meso-diaminopimelate recognition motif" evidence="19">
    <location>
        <begin position="407"/>
        <end position="410"/>
    </location>
</feature>
<feature type="binding site" evidence="19">
    <location>
        <begin position="407"/>
        <end position="410"/>
    </location>
    <ligand>
        <name>meso-2,6-diaminopimelate</name>
        <dbReference type="ChEBI" id="CHEBI:57791"/>
    </ligand>
</feature>
<comment type="PTM">
    <text evidence="19">Carboxylation is probably crucial for Mg(2+) binding and, consequently, for the gamma-phosphate positioning of ATP.</text>
</comment>
<keyword evidence="7 19" id="KW-0067">ATP-binding</keyword>
<dbReference type="PANTHER" id="PTHR23135:SF4">
    <property type="entry name" value="UDP-N-ACETYLMURAMOYL-L-ALANYL-D-GLUTAMATE--2,6-DIAMINOPIMELATE LIGASE MURE HOMOLOG, CHLOROPLASTIC"/>
    <property type="match status" value="1"/>
</dbReference>
<evidence type="ECO:0000256" key="9">
    <source>
        <dbReference type="ARBA" id="ARBA00022984"/>
    </source>
</evidence>
<organism evidence="24 25">
    <name type="scientific">Bacillus oleivorans</name>
    <dbReference type="NCBI Taxonomy" id="1448271"/>
    <lineage>
        <taxon>Bacteria</taxon>
        <taxon>Bacillati</taxon>
        <taxon>Bacillota</taxon>
        <taxon>Bacilli</taxon>
        <taxon>Bacillales</taxon>
        <taxon>Bacillaceae</taxon>
        <taxon>Bacillus</taxon>
    </lineage>
</organism>
<dbReference type="NCBIfam" id="TIGR01085">
    <property type="entry name" value="murE"/>
    <property type="match status" value="1"/>
</dbReference>
<dbReference type="FunFam" id="3.90.190.20:FF:000006">
    <property type="entry name" value="UDP-N-acetylmuramoyl-L-alanyl-D-glutamate--2,6-diaminopimelate ligase"/>
    <property type="match status" value="1"/>
</dbReference>
<evidence type="ECO:0000256" key="18">
    <source>
        <dbReference type="ARBA" id="ARBA00081560"/>
    </source>
</evidence>
<feature type="binding site" evidence="19">
    <location>
        <position position="462"/>
    </location>
    <ligand>
        <name>meso-2,6-diaminopimelate</name>
        <dbReference type="ChEBI" id="CHEBI:57791"/>
    </ligand>
</feature>
<dbReference type="NCBIfam" id="NF001124">
    <property type="entry name" value="PRK00139.1-2"/>
    <property type="match status" value="1"/>
</dbReference>
<dbReference type="GO" id="GO:0004326">
    <property type="term" value="F:tetrahydrofolylpolyglutamate synthase activity"/>
    <property type="evidence" value="ECO:0007669"/>
    <property type="project" value="InterPro"/>
</dbReference>
<evidence type="ECO:0000256" key="6">
    <source>
        <dbReference type="ARBA" id="ARBA00022741"/>
    </source>
</evidence>
<feature type="domain" description="Mur ligase N-terminal catalytic" evidence="21">
    <location>
        <begin position="32"/>
        <end position="94"/>
    </location>
</feature>
<dbReference type="PROSITE" id="PS01011">
    <property type="entry name" value="FOLYLPOLYGLU_SYNT_1"/>
    <property type="match status" value="1"/>
</dbReference>
<keyword evidence="8 19" id="KW-0133">Cell shape</keyword>
<keyword evidence="3 19" id="KW-0963">Cytoplasm</keyword>
<dbReference type="InterPro" id="IPR004101">
    <property type="entry name" value="Mur_ligase_C"/>
</dbReference>
<accession>A0A285D0U4</accession>
<comment type="caution">
    <text evidence="19">Lacks conserved residue(s) required for the propagation of feature annotation.</text>
</comment>
<comment type="similarity">
    <text evidence="2 19">Belongs to the MurCDEF family. MurE subfamily.</text>
</comment>
<dbReference type="AlphaFoldDB" id="A0A285D0U4"/>
<evidence type="ECO:0000256" key="3">
    <source>
        <dbReference type="ARBA" id="ARBA00022490"/>
    </source>
</evidence>
<dbReference type="InterPro" id="IPR036615">
    <property type="entry name" value="Mur_ligase_C_dom_sf"/>
</dbReference>
<keyword evidence="4 19" id="KW-0436">Ligase</keyword>
<feature type="binding site" evidence="19">
    <location>
        <position position="383"/>
    </location>
    <ligand>
        <name>meso-2,6-diaminopimelate</name>
        <dbReference type="ChEBI" id="CHEBI:57791"/>
    </ligand>
</feature>
<dbReference type="SUPFAM" id="SSF63418">
    <property type="entry name" value="MurE/MurF N-terminal domain"/>
    <property type="match status" value="1"/>
</dbReference>
<evidence type="ECO:0000256" key="8">
    <source>
        <dbReference type="ARBA" id="ARBA00022960"/>
    </source>
</evidence>
<evidence type="ECO:0000313" key="24">
    <source>
        <dbReference type="EMBL" id="SNX73434.1"/>
    </source>
</evidence>
<evidence type="ECO:0000256" key="11">
    <source>
        <dbReference type="ARBA" id="ARBA00023316"/>
    </source>
</evidence>
<feature type="binding site" evidence="19">
    <location>
        <begin position="108"/>
        <end position="114"/>
    </location>
    <ligand>
        <name>ATP</name>
        <dbReference type="ChEBI" id="CHEBI:30616"/>
    </ligand>
</feature>
<evidence type="ECO:0000256" key="4">
    <source>
        <dbReference type="ARBA" id="ARBA00022598"/>
    </source>
</evidence>
<evidence type="ECO:0000256" key="15">
    <source>
        <dbReference type="ARBA" id="ARBA00072883"/>
    </source>
</evidence>
<dbReference type="GO" id="GO:0071555">
    <property type="term" value="P:cell wall organization"/>
    <property type="evidence" value="ECO:0007669"/>
    <property type="project" value="UniProtKB-KW"/>
</dbReference>
<evidence type="ECO:0000256" key="16">
    <source>
        <dbReference type="ARBA" id="ARBA00075482"/>
    </source>
</evidence>
<comment type="cofactor">
    <cofactor evidence="19">
        <name>Mg(2+)</name>
        <dbReference type="ChEBI" id="CHEBI:18420"/>
    </cofactor>
</comment>
<keyword evidence="5 19" id="KW-0132">Cell division</keyword>
<comment type="pathway">
    <text evidence="1 19 20">Cell wall biogenesis; peptidoglycan biosynthesis.</text>
</comment>
<keyword evidence="25" id="KW-1185">Reference proteome</keyword>
<sequence length="488" mass="54430">MKLKQLIEHLHIPNQPELPDIEITSIEQNDQLVQEGSLFICIKGHRFDGHDFAHEVVQKGAKAILAERPLDVQVPVIVVKDTKRAMAVIADAFYQHPSSKLQLVGITGTNGKTSTSHYVESIMKHCGKNTGLIGTMYRKVGETILPTKNTTPDSLSLQQTFYTMKNEDVEVCAMEVSSHALKEGRVYGVDFDIAVFTNLTQDHLDYHGTMEEYRFTKGLLFAQLGNKYDVKRPKYALLNSDEAATKYYKTVTPAFIYTYGIENEADFMAIDVKTNNKGTQFRLATPFGEKQVQIPLVGLFSVYNVLAAASSCLLAGASFEKVCEAIERLTGVPGRFELVSGPQDFTIVVDYAHTPDSLENVLETIQQFKKGEVWVVVGCGGDRDRTKRPIMAKIACELSDHAIFTSDNPRSENPAAIIDDMVEGVKDFTNYEVMVDREEAINHAVRSARRDDVILIAGKGHETYQIIGDVVNDFDDRMVARKAVDTIY</sequence>
<evidence type="ECO:0000256" key="14">
    <source>
        <dbReference type="ARBA" id="ARBA00066633"/>
    </source>
</evidence>
<keyword evidence="11 19" id="KW-0961">Cell wall biogenesis/degradation</keyword>
<evidence type="ECO:0000313" key="25">
    <source>
        <dbReference type="Proteomes" id="UP000219546"/>
    </source>
</evidence>
<feature type="domain" description="Mur ligase C-terminal" evidence="22">
    <location>
        <begin position="334"/>
        <end position="460"/>
    </location>
</feature>
<evidence type="ECO:0000256" key="1">
    <source>
        <dbReference type="ARBA" id="ARBA00004752"/>
    </source>
</evidence>
<dbReference type="NCBIfam" id="NF001126">
    <property type="entry name" value="PRK00139.1-4"/>
    <property type="match status" value="1"/>
</dbReference>
<evidence type="ECO:0000256" key="13">
    <source>
        <dbReference type="ARBA" id="ARBA00056782"/>
    </source>
</evidence>
<dbReference type="UniPathway" id="UPA00219"/>
<dbReference type="SUPFAM" id="SSF53623">
    <property type="entry name" value="MurD-like peptide ligases, catalytic domain"/>
    <property type="match status" value="1"/>
</dbReference>
<evidence type="ECO:0000256" key="10">
    <source>
        <dbReference type="ARBA" id="ARBA00023306"/>
    </source>
</evidence>
<evidence type="ECO:0000256" key="7">
    <source>
        <dbReference type="ARBA" id="ARBA00022840"/>
    </source>
</evidence>
<feature type="domain" description="Mur ligase central" evidence="23">
    <location>
        <begin position="106"/>
        <end position="310"/>
    </location>
</feature>
<dbReference type="EC" id="6.3.2.13" evidence="14 19"/>
<keyword evidence="10 19" id="KW-0131">Cell cycle</keyword>
<dbReference type="PANTHER" id="PTHR23135">
    <property type="entry name" value="MUR LIGASE FAMILY MEMBER"/>
    <property type="match status" value="1"/>
</dbReference>
<evidence type="ECO:0000259" key="22">
    <source>
        <dbReference type="Pfam" id="PF02875"/>
    </source>
</evidence>
<dbReference type="Gene3D" id="3.40.1190.10">
    <property type="entry name" value="Mur-like, catalytic domain"/>
    <property type="match status" value="1"/>
</dbReference>
<comment type="catalytic activity">
    <reaction evidence="12 19">
        <text>UDP-N-acetyl-alpha-D-muramoyl-L-alanyl-D-glutamate + meso-2,6-diaminopimelate + ATP = UDP-N-acetyl-alpha-D-muramoyl-L-alanyl-gamma-D-glutamyl-meso-2,6-diaminopimelate + ADP + phosphate + H(+)</text>
        <dbReference type="Rhea" id="RHEA:23676"/>
        <dbReference type="ChEBI" id="CHEBI:15378"/>
        <dbReference type="ChEBI" id="CHEBI:30616"/>
        <dbReference type="ChEBI" id="CHEBI:43474"/>
        <dbReference type="ChEBI" id="CHEBI:57791"/>
        <dbReference type="ChEBI" id="CHEBI:83900"/>
        <dbReference type="ChEBI" id="CHEBI:83905"/>
        <dbReference type="ChEBI" id="CHEBI:456216"/>
        <dbReference type="EC" id="6.3.2.13"/>
    </reaction>
</comment>
<dbReference type="InterPro" id="IPR005761">
    <property type="entry name" value="UDP-N-AcMur-Glu-dNH2Pim_ligase"/>
</dbReference>
<dbReference type="GO" id="GO:0051301">
    <property type="term" value="P:cell division"/>
    <property type="evidence" value="ECO:0007669"/>
    <property type="project" value="UniProtKB-KW"/>
</dbReference>
<evidence type="ECO:0000256" key="17">
    <source>
        <dbReference type="ARBA" id="ARBA00076158"/>
    </source>
</evidence>
<reference evidence="24 25" key="1">
    <citation type="submission" date="2017-08" db="EMBL/GenBank/DDBJ databases">
        <authorList>
            <person name="de Groot N.N."/>
        </authorList>
    </citation>
    <scope>NUCLEOTIDE SEQUENCE [LARGE SCALE GENOMIC DNA]</scope>
    <source>
        <strain evidence="24 25">JC228</strain>
    </source>
</reference>
<dbReference type="Proteomes" id="UP000219546">
    <property type="component" value="Unassembled WGS sequence"/>
</dbReference>
<feature type="binding site" evidence="19">
    <location>
        <begin position="150"/>
        <end position="151"/>
    </location>
    <ligand>
        <name>UDP-N-acetyl-alpha-D-muramoyl-L-alanyl-D-glutamate</name>
        <dbReference type="ChEBI" id="CHEBI:83900"/>
    </ligand>
</feature>
<gene>
    <name evidence="19" type="primary">murE</name>
    <name evidence="24" type="ORF">SAMN05877753_10765</name>
</gene>
<dbReference type="Pfam" id="PF02875">
    <property type="entry name" value="Mur_ligase_C"/>
    <property type="match status" value="1"/>
</dbReference>
<dbReference type="Gene3D" id="3.40.1390.10">
    <property type="entry name" value="MurE/MurF, N-terminal domain"/>
    <property type="match status" value="1"/>
</dbReference>
<feature type="binding site" evidence="19">
    <location>
        <position position="458"/>
    </location>
    <ligand>
        <name>meso-2,6-diaminopimelate</name>
        <dbReference type="ChEBI" id="CHEBI:57791"/>
    </ligand>
</feature>
<dbReference type="RefSeq" id="WP_097159492.1">
    <property type="nucleotide sequence ID" value="NZ_JBEPMQ010000007.1"/>
</dbReference>
<dbReference type="GO" id="GO:0005737">
    <property type="term" value="C:cytoplasm"/>
    <property type="evidence" value="ECO:0007669"/>
    <property type="project" value="UniProtKB-SubCell"/>
</dbReference>